<dbReference type="AlphaFoldDB" id="A0A154BPR4"/>
<evidence type="ECO:0000256" key="2">
    <source>
        <dbReference type="ARBA" id="ARBA00022723"/>
    </source>
</evidence>
<evidence type="ECO:0000259" key="3">
    <source>
        <dbReference type="Pfam" id="PF01557"/>
    </source>
</evidence>
<dbReference type="EMBL" id="LSGP01000020">
    <property type="protein sequence ID" value="KYZ75901.1"/>
    <property type="molecule type" value="Genomic_DNA"/>
</dbReference>
<name>A0A154BPR4_ANASB</name>
<keyword evidence="4" id="KW-0378">Hydrolase</keyword>
<dbReference type="OrthoDB" id="9805307at2"/>
<dbReference type="Pfam" id="PF01557">
    <property type="entry name" value="FAA_hydrolase"/>
    <property type="match status" value="1"/>
</dbReference>
<dbReference type="Proteomes" id="UP000076268">
    <property type="component" value="Unassembled WGS sequence"/>
</dbReference>
<dbReference type="SUPFAM" id="SSF56529">
    <property type="entry name" value="FAH"/>
    <property type="match status" value="1"/>
</dbReference>
<dbReference type="STRING" id="1794912.AXX12_11960"/>
<dbReference type="Gene3D" id="3.90.850.10">
    <property type="entry name" value="Fumarylacetoacetase-like, C-terminal domain"/>
    <property type="match status" value="1"/>
</dbReference>
<dbReference type="PANTHER" id="PTHR42796">
    <property type="entry name" value="FUMARYLACETOACETATE HYDROLASE DOMAIN-CONTAINING PROTEIN 2A-RELATED"/>
    <property type="match status" value="1"/>
</dbReference>
<keyword evidence="2" id="KW-0479">Metal-binding</keyword>
<dbReference type="GO" id="GO:0044281">
    <property type="term" value="P:small molecule metabolic process"/>
    <property type="evidence" value="ECO:0007669"/>
    <property type="project" value="UniProtKB-ARBA"/>
</dbReference>
<dbReference type="InterPro" id="IPR036663">
    <property type="entry name" value="Fumarylacetoacetase_C_sf"/>
</dbReference>
<proteinExistence type="inferred from homology"/>
<dbReference type="RefSeq" id="WP_066243869.1">
    <property type="nucleotide sequence ID" value="NZ_LSGP01000020.1"/>
</dbReference>
<feature type="domain" description="Fumarylacetoacetase-like C-terminal" evidence="3">
    <location>
        <begin position="88"/>
        <end position="287"/>
    </location>
</feature>
<comment type="similarity">
    <text evidence="1">Belongs to the FAH family.</text>
</comment>
<comment type="caution">
    <text evidence="4">The sequence shown here is derived from an EMBL/GenBank/DDBJ whole genome shotgun (WGS) entry which is preliminary data.</text>
</comment>
<evidence type="ECO:0000313" key="5">
    <source>
        <dbReference type="Proteomes" id="UP000076268"/>
    </source>
</evidence>
<evidence type="ECO:0000256" key="1">
    <source>
        <dbReference type="ARBA" id="ARBA00010211"/>
    </source>
</evidence>
<reference evidence="4 5" key="1">
    <citation type="submission" date="2016-02" db="EMBL/GenBank/DDBJ databases">
        <title>Anaerosporomusa subterraneum gen. nov., sp. nov., a spore-forming obligate anaerobe isolated from saprolite.</title>
        <authorList>
            <person name="Choi J.K."/>
            <person name="Shah M."/>
            <person name="Yee N."/>
        </authorList>
    </citation>
    <scope>NUCLEOTIDE SEQUENCE [LARGE SCALE GENOMIC DNA]</scope>
    <source>
        <strain evidence="4 5">RU4</strain>
    </source>
</reference>
<dbReference type="PANTHER" id="PTHR42796:SF4">
    <property type="entry name" value="FUMARYLACETOACETATE HYDROLASE DOMAIN-CONTAINING PROTEIN 2A"/>
    <property type="match status" value="1"/>
</dbReference>
<dbReference type="GO" id="GO:0046872">
    <property type="term" value="F:metal ion binding"/>
    <property type="evidence" value="ECO:0007669"/>
    <property type="project" value="UniProtKB-KW"/>
</dbReference>
<accession>A0A154BPR4</accession>
<dbReference type="GO" id="GO:0016787">
    <property type="term" value="F:hydrolase activity"/>
    <property type="evidence" value="ECO:0007669"/>
    <property type="project" value="UniProtKB-KW"/>
</dbReference>
<keyword evidence="5" id="KW-1185">Reference proteome</keyword>
<organism evidence="4 5">
    <name type="scientific">Anaerosporomusa subterranea</name>
    <dbReference type="NCBI Taxonomy" id="1794912"/>
    <lineage>
        <taxon>Bacteria</taxon>
        <taxon>Bacillati</taxon>
        <taxon>Bacillota</taxon>
        <taxon>Negativicutes</taxon>
        <taxon>Acetonemataceae</taxon>
        <taxon>Anaerosporomusa</taxon>
    </lineage>
</organism>
<protein>
    <submittedName>
        <fullName evidence="4">Fumarylacetoacetate hydrolase</fullName>
    </submittedName>
</protein>
<dbReference type="InterPro" id="IPR011234">
    <property type="entry name" value="Fumarylacetoacetase-like_C"/>
</dbReference>
<evidence type="ECO:0000313" key="4">
    <source>
        <dbReference type="EMBL" id="KYZ75901.1"/>
    </source>
</evidence>
<sequence length="293" mass="32424">MRLSTITMNGAEVASIVTACGLIPVATVNEKLSKQWSTNLFELIQTGQLEAMNDWYRAGGKAELEGLSQYAIPKHEAQYAPLYRHPRKIWGIGLNYVEHAGDLAEKAPTVYPGTFPKYDTTIIGPNDIIKIPVQSEKTTAEGELGVIFGKKCKDVEEKDWLSVVAGYTTIIDMTAEDILRINPRYLTHAKNFDTFFSFGPELVTPDEVEDVMKLKVATVINGEIYAQNIVSNMTFPPSYLVSFQSKVATMLPGDVISTGTPRAVHIKDGDVAEVWIDGFEPLKNPVVDLKIQK</sequence>
<gene>
    <name evidence="4" type="ORF">AXX12_11960</name>
</gene>
<dbReference type="InterPro" id="IPR051121">
    <property type="entry name" value="FAH"/>
</dbReference>